<dbReference type="Proteomes" id="UP001652625">
    <property type="component" value="Chromosome 13"/>
</dbReference>
<sequence>MTTTTILNPDCDFLKIGVDGLDKEQLGLQHVKGIFLYGPPGTGKISIEDAVRAATTNALNKLVSQGQGKVEIYPNAVESFLVTKADFDDAISDIKPAFGSGTDDADHCLDIGIIENGNPISCSIEDGTGKTSIEDSVRAATTNALNKFVSQGQVEIYPNAVESFLVTKADFDDAISDIKPAFGSGIFKYDNPISCFIEDGEFLVKQAQFGSLVSPVSLLLHGPAGSGKTALAAHLAYKLSNSPFVKVVSPENMIGYSESSKRQAIKKIFNDAYKSELSCIIVDDIEGLLEYVPIGPSFSNVVLQTLIVLLKKKAPKNHKLLIIATCNSLDVLRSLRVLGCFDTTIFIPSLRDVIYMKNVLRELNVYDNDERHIC</sequence>
<reference evidence="7" key="1">
    <citation type="submission" date="2025-08" db="UniProtKB">
        <authorList>
            <consortium name="RefSeq"/>
        </authorList>
    </citation>
    <scope>IDENTIFICATION</scope>
</reference>
<protein>
    <recommendedName>
        <fullName evidence="4">Vesicle-fusing ATPase</fullName>
        <ecNumber evidence="4">3.6.4.6</ecNumber>
    </recommendedName>
</protein>
<keyword evidence="4" id="KW-0653">Protein transport</keyword>
<comment type="similarity">
    <text evidence="1 4">Belongs to the AAA ATPase family.</text>
</comment>
<dbReference type="PANTHER" id="PTHR23078">
    <property type="entry name" value="VESICULAR-FUSION PROTEIN NSF"/>
    <property type="match status" value="1"/>
</dbReference>
<dbReference type="InterPro" id="IPR003959">
    <property type="entry name" value="ATPase_AAA_core"/>
</dbReference>
<gene>
    <name evidence="7" type="primary">LOC136089263</name>
</gene>
<keyword evidence="4" id="KW-0479">Metal-binding</keyword>
<dbReference type="Pfam" id="PF00004">
    <property type="entry name" value="AAA"/>
    <property type="match status" value="1"/>
</dbReference>
<evidence type="ECO:0000313" key="7">
    <source>
        <dbReference type="RefSeq" id="XP_065671183.1"/>
    </source>
</evidence>
<comment type="catalytic activity">
    <reaction evidence="4">
        <text>ATP + H2O = ADP + phosphate + H(+)</text>
        <dbReference type="Rhea" id="RHEA:13065"/>
        <dbReference type="ChEBI" id="CHEBI:15377"/>
        <dbReference type="ChEBI" id="CHEBI:15378"/>
        <dbReference type="ChEBI" id="CHEBI:30616"/>
        <dbReference type="ChEBI" id="CHEBI:43474"/>
        <dbReference type="ChEBI" id="CHEBI:456216"/>
        <dbReference type="EC" id="3.6.4.6"/>
    </reaction>
</comment>
<accession>A0ABM4DA06</accession>
<comment type="function">
    <text evidence="4">Required for vesicle-mediated transport. Catalyzes the fusion of transport vesicles within the Golgi cisternae. Is also required for transport from the endoplasmic reticulum to the Golgi stack. Seems to function as a fusion protein required for the delivery of cargo proteins to all compartments of the Golgi stack independent of vesicle origin.</text>
</comment>
<evidence type="ECO:0000256" key="2">
    <source>
        <dbReference type="ARBA" id="ARBA00022741"/>
    </source>
</evidence>
<evidence type="ECO:0000256" key="1">
    <source>
        <dbReference type="ARBA" id="ARBA00006914"/>
    </source>
</evidence>
<evidence type="ECO:0000313" key="6">
    <source>
        <dbReference type="Proteomes" id="UP001652625"/>
    </source>
</evidence>
<keyword evidence="4" id="KW-0931">ER-Golgi transport</keyword>
<keyword evidence="4" id="KW-0378">Hydrolase</keyword>
<organism evidence="6 7">
    <name type="scientific">Hydra vulgaris</name>
    <name type="common">Hydra</name>
    <name type="synonym">Hydra attenuata</name>
    <dbReference type="NCBI Taxonomy" id="6087"/>
    <lineage>
        <taxon>Eukaryota</taxon>
        <taxon>Metazoa</taxon>
        <taxon>Cnidaria</taxon>
        <taxon>Hydrozoa</taxon>
        <taxon>Hydroidolina</taxon>
        <taxon>Anthoathecata</taxon>
        <taxon>Aplanulata</taxon>
        <taxon>Hydridae</taxon>
        <taxon>Hydra</taxon>
    </lineage>
</organism>
<dbReference type="CDD" id="cd00009">
    <property type="entry name" value="AAA"/>
    <property type="match status" value="1"/>
</dbReference>
<feature type="domain" description="AAA+ ATPase" evidence="5">
    <location>
        <begin position="214"/>
        <end position="351"/>
    </location>
</feature>
<dbReference type="SMART" id="SM00382">
    <property type="entry name" value="AAA"/>
    <property type="match status" value="1"/>
</dbReference>
<dbReference type="PANTHER" id="PTHR23078:SF3">
    <property type="entry name" value="VESICLE-FUSING ATPASE"/>
    <property type="match status" value="1"/>
</dbReference>
<dbReference type="InterPro" id="IPR003593">
    <property type="entry name" value="AAA+_ATPase"/>
</dbReference>
<dbReference type="GeneID" id="136089263"/>
<dbReference type="InterPro" id="IPR027417">
    <property type="entry name" value="P-loop_NTPase"/>
</dbReference>
<evidence type="ECO:0000256" key="4">
    <source>
        <dbReference type="RuleBase" id="RU367045"/>
    </source>
</evidence>
<keyword evidence="4" id="KW-0460">Magnesium</keyword>
<dbReference type="SUPFAM" id="SSF52540">
    <property type="entry name" value="P-loop containing nucleoside triphosphate hydrolases"/>
    <property type="match status" value="1"/>
</dbReference>
<evidence type="ECO:0000256" key="3">
    <source>
        <dbReference type="ARBA" id="ARBA00022840"/>
    </source>
</evidence>
<comment type="cofactor">
    <cofactor evidence="4">
        <name>Mg(2+)</name>
        <dbReference type="ChEBI" id="CHEBI:18420"/>
    </cofactor>
    <text evidence="4">Binds 1 Mg(2+) ion per subunit.</text>
</comment>
<proteinExistence type="inferred from homology"/>
<dbReference type="RefSeq" id="XP_065671183.1">
    <property type="nucleotide sequence ID" value="XM_065815111.1"/>
</dbReference>
<dbReference type="Gene3D" id="3.40.50.300">
    <property type="entry name" value="P-loop containing nucleotide triphosphate hydrolases"/>
    <property type="match status" value="1"/>
</dbReference>
<dbReference type="EC" id="3.6.4.6" evidence="4"/>
<evidence type="ECO:0000259" key="5">
    <source>
        <dbReference type="SMART" id="SM00382"/>
    </source>
</evidence>
<keyword evidence="2 4" id="KW-0547">Nucleotide-binding</keyword>
<keyword evidence="4" id="KW-0963">Cytoplasm</keyword>
<keyword evidence="4" id="KW-0813">Transport</keyword>
<comment type="subcellular location">
    <subcellularLocation>
        <location evidence="4">Cytoplasm</location>
    </subcellularLocation>
</comment>
<name>A0ABM4DA06_HYDVU</name>
<keyword evidence="3 4" id="KW-0067">ATP-binding</keyword>
<keyword evidence="6" id="KW-1185">Reference proteome</keyword>
<dbReference type="InterPro" id="IPR039812">
    <property type="entry name" value="Vesicle-fus_ATPase"/>
</dbReference>